<protein>
    <submittedName>
        <fullName evidence="2">Uncharacterized protein</fullName>
    </submittedName>
</protein>
<dbReference type="RefSeq" id="XP_030984437.1">
    <property type="nucleotide sequence ID" value="XM_031124264.1"/>
</dbReference>
<reference evidence="2" key="2">
    <citation type="submission" date="2019-10" db="EMBL/GenBank/DDBJ databases">
        <authorList>
            <consortium name="NCBI Genome Project"/>
        </authorList>
    </citation>
    <scope>NUCLEOTIDE SEQUENCE</scope>
    <source>
        <strain evidence="2">NI907</strain>
    </source>
</reference>
<evidence type="ECO:0000313" key="2">
    <source>
        <dbReference type="RefSeq" id="XP_030984437.1"/>
    </source>
</evidence>
<organism evidence="1 2">
    <name type="scientific">Pyricularia grisea</name>
    <name type="common">Crabgrass-specific blast fungus</name>
    <name type="synonym">Magnaporthe grisea</name>
    <dbReference type="NCBI Taxonomy" id="148305"/>
    <lineage>
        <taxon>Eukaryota</taxon>
        <taxon>Fungi</taxon>
        <taxon>Dikarya</taxon>
        <taxon>Ascomycota</taxon>
        <taxon>Pezizomycotina</taxon>
        <taxon>Sordariomycetes</taxon>
        <taxon>Sordariomycetidae</taxon>
        <taxon>Magnaporthales</taxon>
        <taxon>Pyriculariaceae</taxon>
        <taxon>Pyricularia</taxon>
    </lineage>
</organism>
<gene>
    <name evidence="2" type="ORF">PgNI_04213</name>
</gene>
<dbReference type="Proteomes" id="UP000515153">
    <property type="component" value="Unplaced"/>
</dbReference>
<sequence length="59" mass="6094">MTQVGQCGAARRVGGALSKEQILQIPVGIIDNADAEIATDGAASVELAFTFALCFDNKP</sequence>
<dbReference type="KEGG" id="pgri:PgNI_04213"/>
<evidence type="ECO:0000313" key="1">
    <source>
        <dbReference type="Proteomes" id="UP000515153"/>
    </source>
</evidence>
<reference evidence="2" key="1">
    <citation type="journal article" date="2019" name="Mol. Biol. Evol.">
        <title>Blast fungal genomes show frequent chromosomal changes, gene gains and losses, and effector gene turnover.</title>
        <authorList>
            <person name="Gomez Luciano L.B."/>
            <person name="Jason Tsai I."/>
            <person name="Chuma I."/>
            <person name="Tosa Y."/>
            <person name="Chen Y.H."/>
            <person name="Li J.Y."/>
            <person name="Li M.Y."/>
            <person name="Jade Lu M.Y."/>
            <person name="Nakayashiki H."/>
            <person name="Li W.H."/>
        </authorList>
    </citation>
    <scope>NUCLEOTIDE SEQUENCE</scope>
    <source>
        <strain evidence="2">NI907</strain>
    </source>
</reference>
<proteinExistence type="predicted"/>
<keyword evidence="1" id="KW-1185">Reference proteome</keyword>
<accession>A0A6P8BB76</accession>
<reference evidence="2" key="3">
    <citation type="submission" date="2025-08" db="UniProtKB">
        <authorList>
            <consortium name="RefSeq"/>
        </authorList>
    </citation>
    <scope>IDENTIFICATION</scope>
    <source>
        <strain evidence="2">NI907</strain>
    </source>
</reference>
<name>A0A6P8BB76_PYRGI</name>
<dbReference type="AlphaFoldDB" id="A0A6P8BB76"/>
<dbReference type="GeneID" id="41959173"/>